<comment type="caution">
    <text evidence="2">The sequence shown here is derived from an EMBL/GenBank/DDBJ whole genome shotgun (WGS) entry which is preliminary data.</text>
</comment>
<sequence length="238" mass="25191">MAVLPSPEAEPGFRAALLESRHRWRDIAALAADLAFETDAAGRLSFLSPDPFRGWPADWLLGRPPQILLLHPEPDPFALLHPVRGLRTWLRHAVEPPACFSLALAPLTDGHGAYAGLRGCGREVTAEVQEAEAQAAALRRAAALETLVRRVRRQVLAPRMLAATLESLPAAIGCSGTALLELAPGGAAIITRQHGADAAKLLPLLAPLPAAAGAAGRARRPALHRPGQFQADQRHAGA</sequence>
<proteinExistence type="predicted"/>
<evidence type="ECO:0000313" key="2">
    <source>
        <dbReference type="EMBL" id="MCO6417891.1"/>
    </source>
</evidence>
<dbReference type="Gene3D" id="3.30.450.20">
    <property type="entry name" value="PAS domain"/>
    <property type="match status" value="1"/>
</dbReference>
<dbReference type="Proteomes" id="UP001523392">
    <property type="component" value="Unassembled WGS sequence"/>
</dbReference>
<dbReference type="SUPFAM" id="SSF55785">
    <property type="entry name" value="PYP-like sensor domain (PAS domain)"/>
    <property type="match status" value="1"/>
</dbReference>
<dbReference type="InterPro" id="IPR035965">
    <property type="entry name" value="PAS-like_dom_sf"/>
</dbReference>
<name>A0ABT1D7H8_9PROT</name>
<reference evidence="2 3" key="1">
    <citation type="submission" date="2021-12" db="EMBL/GenBank/DDBJ databases">
        <title>Siccirubricoccus leaddurans sp. nov., a high concentration Zn2+ tolerance bacterium.</title>
        <authorList>
            <person name="Cao Y."/>
        </authorList>
    </citation>
    <scope>NUCLEOTIDE SEQUENCE [LARGE SCALE GENOMIC DNA]</scope>
    <source>
        <strain evidence="2 3">KC 17139</strain>
    </source>
</reference>
<dbReference type="RefSeq" id="WP_252954525.1">
    <property type="nucleotide sequence ID" value="NZ_JAFIRR010000108.1"/>
</dbReference>
<accession>A0ABT1D7H8</accession>
<dbReference type="EMBL" id="JAFIRR010000108">
    <property type="protein sequence ID" value="MCO6417891.1"/>
    <property type="molecule type" value="Genomic_DNA"/>
</dbReference>
<evidence type="ECO:0008006" key="4">
    <source>
        <dbReference type="Google" id="ProtNLM"/>
    </source>
</evidence>
<protein>
    <recommendedName>
        <fullName evidence="4">PAS fold-4 domain-containing protein</fullName>
    </recommendedName>
</protein>
<keyword evidence="3" id="KW-1185">Reference proteome</keyword>
<evidence type="ECO:0000313" key="3">
    <source>
        <dbReference type="Proteomes" id="UP001523392"/>
    </source>
</evidence>
<feature type="region of interest" description="Disordered" evidence="1">
    <location>
        <begin position="216"/>
        <end position="238"/>
    </location>
</feature>
<organism evidence="2 3">
    <name type="scientific">Siccirubricoccus soli</name>
    <dbReference type="NCBI Taxonomy" id="2899147"/>
    <lineage>
        <taxon>Bacteria</taxon>
        <taxon>Pseudomonadati</taxon>
        <taxon>Pseudomonadota</taxon>
        <taxon>Alphaproteobacteria</taxon>
        <taxon>Acetobacterales</taxon>
        <taxon>Roseomonadaceae</taxon>
        <taxon>Siccirubricoccus</taxon>
    </lineage>
</organism>
<gene>
    <name evidence="2" type="ORF">JYK14_17230</name>
</gene>
<evidence type="ECO:0000256" key="1">
    <source>
        <dbReference type="SAM" id="MobiDB-lite"/>
    </source>
</evidence>